<reference evidence="4 5" key="1">
    <citation type="submission" date="2017-11" db="EMBL/GenBank/DDBJ databases">
        <title>De novo assembly and phasing of dikaryotic genomes from two isolates of Puccinia coronata f. sp. avenae, the causal agent of oat crown rust.</title>
        <authorList>
            <person name="Miller M.E."/>
            <person name="Zhang Y."/>
            <person name="Omidvar V."/>
            <person name="Sperschneider J."/>
            <person name="Schwessinger B."/>
            <person name="Raley C."/>
            <person name="Palmer J.M."/>
            <person name="Garnica D."/>
            <person name="Upadhyaya N."/>
            <person name="Rathjen J."/>
            <person name="Taylor J.M."/>
            <person name="Park R.F."/>
            <person name="Dodds P.N."/>
            <person name="Hirsch C.D."/>
            <person name="Kianian S.F."/>
            <person name="Figueroa M."/>
        </authorList>
    </citation>
    <scope>NUCLEOTIDE SEQUENCE [LARGE SCALE GENOMIC DNA]</scope>
    <source>
        <strain evidence="3">12NC29</strain>
        <strain evidence="2">12SD80</strain>
    </source>
</reference>
<name>A0A2N5VC32_9BASI</name>
<accession>A0A2N5VC32</accession>
<protein>
    <submittedName>
        <fullName evidence="2">Uncharacterized protein</fullName>
    </submittedName>
</protein>
<evidence type="ECO:0000313" key="2">
    <source>
        <dbReference type="EMBL" id="PLW47555.1"/>
    </source>
</evidence>
<dbReference type="AlphaFoldDB" id="A0A2N5VC32"/>
<evidence type="ECO:0000313" key="3">
    <source>
        <dbReference type="EMBL" id="PLW48687.1"/>
    </source>
</evidence>
<organism evidence="2 5">
    <name type="scientific">Puccinia coronata f. sp. avenae</name>
    <dbReference type="NCBI Taxonomy" id="200324"/>
    <lineage>
        <taxon>Eukaryota</taxon>
        <taxon>Fungi</taxon>
        <taxon>Dikarya</taxon>
        <taxon>Basidiomycota</taxon>
        <taxon>Pucciniomycotina</taxon>
        <taxon>Pucciniomycetes</taxon>
        <taxon>Pucciniales</taxon>
        <taxon>Pucciniaceae</taxon>
        <taxon>Puccinia</taxon>
    </lineage>
</organism>
<comment type="caution">
    <text evidence="2">The sequence shown here is derived from an EMBL/GenBank/DDBJ whole genome shotgun (WGS) entry which is preliminary data.</text>
</comment>
<feature type="region of interest" description="Disordered" evidence="1">
    <location>
        <begin position="1"/>
        <end position="58"/>
    </location>
</feature>
<proteinExistence type="predicted"/>
<evidence type="ECO:0000256" key="1">
    <source>
        <dbReference type="SAM" id="MobiDB-lite"/>
    </source>
</evidence>
<dbReference type="EMBL" id="PGCI01000030">
    <property type="protein sequence ID" value="PLW47555.1"/>
    <property type="molecule type" value="Genomic_DNA"/>
</dbReference>
<dbReference type="Proteomes" id="UP000235388">
    <property type="component" value="Unassembled WGS sequence"/>
</dbReference>
<dbReference type="EMBL" id="PGCJ01000101">
    <property type="protein sequence ID" value="PLW48687.1"/>
    <property type="molecule type" value="Genomic_DNA"/>
</dbReference>
<evidence type="ECO:0000313" key="5">
    <source>
        <dbReference type="Proteomes" id="UP000235392"/>
    </source>
</evidence>
<gene>
    <name evidence="3" type="ORF">PCANC_15471</name>
    <name evidence="2" type="ORF">PCASD_08201</name>
</gene>
<sequence length="79" mass="8591">MLDHHSSIRPVQEDDSNPVEKETSPSSSLQACQPPIPESGRRKSAMINTSSAASTTKFTKPANAVPVKFHPADCYRPKV</sequence>
<keyword evidence="4" id="KW-1185">Reference proteome</keyword>
<dbReference type="STRING" id="200324.A0A2N5VC32"/>
<evidence type="ECO:0000313" key="4">
    <source>
        <dbReference type="Proteomes" id="UP000235388"/>
    </source>
</evidence>
<dbReference type="Proteomes" id="UP000235392">
    <property type="component" value="Unassembled WGS sequence"/>
</dbReference>